<evidence type="ECO:0000313" key="2">
    <source>
        <dbReference type="EMBL" id="JAH98719.1"/>
    </source>
</evidence>
<evidence type="ECO:0000256" key="1">
    <source>
        <dbReference type="SAM" id="MobiDB-lite"/>
    </source>
</evidence>
<dbReference type="AlphaFoldDB" id="A0A0E9X7W5"/>
<dbReference type="EMBL" id="GBXM01009858">
    <property type="protein sequence ID" value="JAH98719.1"/>
    <property type="molecule type" value="Transcribed_RNA"/>
</dbReference>
<protein>
    <submittedName>
        <fullName evidence="2">Uncharacterized protein</fullName>
    </submittedName>
</protein>
<reference evidence="2" key="2">
    <citation type="journal article" date="2015" name="Fish Shellfish Immunol.">
        <title>Early steps in the European eel (Anguilla anguilla)-Vibrio vulnificus interaction in the gills: Role of the RtxA13 toxin.</title>
        <authorList>
            <person name="Callol A."/>
            <person name="Pajuelo D."/>
            <person name="Ebbesson L."/>
            <person name="Teles M."/>
            <person name="MacKenzie S."/>
            <person name="Amaro C."/>
        </authorList>
    </citation>
    <scope>NUCLEOTIDE SEQUENCE</scope>
</reference>
<reference evidence="2" key="1">
    <citation type="submission" date="2014-11" db="EMBL/GenBank/DDBJ databases">
        <authorList>
            <person name="Amaro Gonzalez C."/>
        </authorList>
    </citation>
    <scope>NUCLEOTIDE SEQUENCE</scope>
</reference>
<accession>A0A0E9X7W5</accession>
<feature type="region of interest" description="Disordered" evidence="1">
    <location>
        <begin position="1"/>
        <end position="29"/>
    </location>
</feature>
<name>A0A0E9X7W5_ANGAN</name>
<sequence length="43" mass="5112">MRKFGGKKLRIEQTSVLPSRHQHQSKPPRQICNINNQCAVYYR</sequence>
<organism evidence="2">
    <name type="scientific">Anguilla anguilla</name>
    <name type="common">European freshwater eel</name>
    <name type="synonym">Muraena anguilla</name>
    <dbReference type="NCBI Taxonomy" id="7936"/>
    <lineage>
        <taxon>Eukaryota</taxon>
        <taxon>Metazoa</taxon>
        <taxon>Chordata</taxon>
        <taxon>Craniata</taxon>
        <taxon>Vertebrata</taxon>
        <taxon>Euteleostomi</taxon>
        <taxon>Actinopterygii</taxon>
        <taxon>Neopterygii</taxon>
        <taxon>Teleostei</taxon>
        <taxon>Anguilliformes</taxon>
        <taxon>Anguillidae</taxon>
        <taxon>Anguilla</taxon>
    </lineage>
</organism>
<proteinExistence type="predicted"/>